<feature type="region of interest" description="Disordered" evidence="1">
    <location>
        <begin position="228"/>
        <end position="253"/>
    </location>
</feature>
<dbReference type="AlphaFoldDB" id="A0A976QV74"/>
<organism evidence="3 4">
    <name type="scientific">Theileria orientalis</name>
    <dbReference type="NCBI Taxonomy" id="68886"/>
    <lineage>
        <taxon>Eukaryota</taxon>
        <taxon>Sar</taxon>
        <taxon>Alveolata</taxon>
        <taxon>Apicomplexa</taxon>
        <taxon>Aconoidasida</taxon>
        <taxon>Piroplasmida</taxon>
        <taxon>Theileriidae</taxon>
        <taxon>Theileria</taxon>
    </lineage>
</organism>
<feature type="signal peptide" evidence="2">
    <location>
        <begin position="1"/>
        <end position="16"/>
    </location>
</feature>
<evidence type="ECO:0000313" key="3">
    <source>
        <dbReference type="EMBL" id="UKJ88756.1"/>
    </source>
</evidence>
<accession>A0A976QV74</accession>
<feature type="chain" id="PRO_5038067837" evidence="2">
    <location>
        <begin position="17"/>
        <end position="253"/>
    </location>
</feature>
<dbReference type="EMBL" id="CP056066">
    <property type="protein sequence ID" value="UKJ88756.1"/>
    <property type="molecule type" value="Genomic_DNA"/>
</dbReference>
<evidence type="ECO:0000313" key="4">
    <source>
        <dbReference type="Proteomes" id="UP000244803"/>
    </source>
</evidence>
<dbReference type="OrthoDB" id="10287750at2759"/>
<gene>
    <name evidence="3" type="ORF">MACJ_002002</name>
</gene>
<proteinExistence type="predicted"/>
<sequence>MDPLLLLICFIVNAVCISLYLPSNDRESPHFRIVQDIEYSNTPFHPAMLIHFTITYESKTNDIIDQVYYYGAQIFHDQGHDPPPERRIVTYTMTGRKIIISIHPDDIDTSVDTNYFEAQYFIDHDGVYDIAHNVPSGIHIVNNSPNAVKEHELLAFLSKKDIDFEILPIFPTTSFLDFITTRLFSRFFRKATSQEPEYKYEKAGELEDDYQLRGNAEGEDGVLVEVNAADGGAHRHEGLHHRRPGNQEEQVEV</sequence>
<evidence type="ECO:0000256" key="2">
    <source>
        <dbReference type="SAM" id="SignalP"/>
    </source>
</evidence>
<evidence type="ECO:0000256" key="1">
    <source>
        <dbReference type="SAM" id="MobiDB-lite"/>
    </source>
</evidence>
<name>A0A976QV74_THEOR</name>
<dbReference type="Proteomes" id="UP000244803">
    <property type="component" value="Chromosome 3"/>
</dbReference>
<reference evidence="3" key="1">
    <citation type="submission" date="2022-07" db="EMBL/GenBank/DDBJ databases">
        <title>Evaluation of T. orientalis genome assembly methods using nanopore sequencing and analysis of variation between genomes.</title>
        <authorList>
            <person name="Yam J."/>
            <person name="Micallef M.L."/>
            <person name="Liu M."/>
            <person name="Djordjevic S.P."/>
            <person name="Bogema D.R."/>
            <person name="Jenkins C."/>
        </authorList>
    </citation>
    <scope>NUCLEOTIDE SEQUENCE</scope>
    <source>
        <strain evidence="3">Fish Creek</strain>
    </source>
</reference>
<protein>
    <submittedName>
        <fullName evidence="3">Uncharacterized protein</fullName>
    </submittedName>
</protein>
<keyword evidence="2" id="KW-0732">Signal</keyword>